<evidence type="ECO:0000313" key="1">
    <source>
        <dbReference type="EMBL" id="AGL25003.1"/>
    </source>
</evidence>
<dbReference type="InterPro" id="IPR027417">
    <property type="entry name" value="P-loop_NTPase"/>
</dbReference>
<gene>
    <name evidence="1" type="ORF">I917_24220</name>
</gene>
<dbReference type="KEGG" id="mtuh:I917_24220"/>
<protein>
    <submittedName>
        <fullName evidence="1">Ftsk/SpoIIIE family protein</fullName>
    </submittedName>
</protein>
<accession>R4M7A3</accession>
<evidence type="ECO:0000313" key="2">
    <source>
        <dbReference type="Proteomes" id="UP000013563"/>
    </source>
</evidence>
<dbReference type="Gene3D" id="3.40.50.300">
    <property type="entry name" value="P-loop containing nucleotide triphosphate hydrolases"/>
    <property type="match status" value="1"/>
</dbReference>
<dbReference type="Proteomes" id="UP000013563">
    <property type="component" value="Chromosome"/>
</dbReference>
<proteinExistence type="predicted"/>
<dbReference type="BioCyc" id="MTUB1304279:G13AB-3272-MONOMER"/>
<organism evidence="1 2">
    <name type="scientific">Mycobacterium tuberculosis str. Haarlem/NITR202</name>
    <dbReference type="NCBI Taxonomy" id="1304279"/>
    <lineage>
        <taxon>Bacteria</taxon>
        <taxon>Bacillati</taxon>
        <taxon>Actinomycetota</taxon>
        <taxon>Actinomycetes</taxon>
        <taxon>Mycobacteriales</taxon>
        <taxon>Mycobacteriaceae</taxon>
        <taxon>Mycobacterium</taxon>
        <taxon>Mycobacterium tuberculosis complex</taxon>
    </lineage>
</organism>
<dbReference type="EMBL" id="CP004886">
    <property type="protein sequence ID" value="AGL25003.1"/>
    <property type="molecule type" value="Genomic_DNA"/>
</dbReference>
<sequence>MLASLRDLGCRALLMSGRPDEGALFGSSRPMPLPPGRGILVTGAGDEQLVQVAWSPPP</sequence>
<dbReference type="PATRIC" id="fig|1304279.3.peg.4671"/>
<dbReference type="AlphaFoldDB" id="R4M7A3"/>
<reference evidence="1 2" key="1">
    <citation type="journal article" date="2013" name="Genome Announc.">
        <title>Whole-Genome Sequences of Four Clinical Isolates of Mycobacterium tuberculosis from Tamil Nadu, South India.</title>
        <authorList>
            <person name="Narayanan S."/>
            <person name="Deshpande U."/>
        </authorList>
    </citation>
    <scope>NUCLEOTIDE SEQUENCE [LARGE SCALE GENOMIC DNA]</scope>
    <source>
        <strain evidence="1 2">Haarlem/NITR202</strain>
    </source>
</reference>
<dbReference type="HOGENOM" id="CLU_2974622_0_0_11"/>
<name>R4M7A3_MYCTX</name>